<dbReference type="Gene3D" id="3.60.21.10">
    <property type="match status" value="1"/>
</dbReference>
<name>A0ABR7HWZ1_9FIRM</name>
<dbReference type="InterPro" id="IPR024654">
    <property type="entry name" value="Calcineurin-like_PHP_lpxH"/>
</dbReference>
<dbReference type="RefSeq" id="WP_101693300.1">
    <property type="nucleotide sequence ID" value="NZ_JACOPR010000015.1"/>
</dbReference>
<keyword evidence="5" id="KW-1185">Reference proteome</keyword>
<dbReference type="Pfam" id="PF12850">
    <property type="entry name" value="Metallophos_2"/>
    <property type="match status" value="1"/>
</dbReference>
<accession>A0ABR7HWZ1</accession>
<dbReference type="EC" id="3.1.4.-" evidence="2"/>
<dbReference type="SUPFAM" id="SSF56300">
    <property type="entry name" value="Metallo-dependent phosphatases"/>
    <property type="match status" value="1"/>
</dbReference>
<comment type="caution">
    <text evidence="4">The sequence shown here is derived from an EMBL/GenBank/DDBJ whole genome shotgun (WGS) entry which is preliminary data.</text>
</comment>
<gene>
    <name evidence="4" type="ORF">H8S34_14480</name>
</gene>
<comment type="cofactor">
    <cofactor evidence="2">
        <name>a divalent metal cation</name>
        <dbReference type="ChEBI" id="CHEBI:60240"/>
    </cofactor>
</comment>
<feature type="domain" description="Calcineurin-like phosphoesterase" evidence="3">
    <location>
        <begin position="1"/>
        <end position="143"/>
    </location>
</feature>
<evidence type="ECO:0000313" key="5">
    <source>
        <dbReference type="Proteomes" id="UP000660021"/>
    </source>
</evidence>
<comment type="similarity">
    <text evidence="1 2">Belongs to the metallophosphoesterase superfamily. YfcE family.</text>
</comment>
<evidence type="ECO:0000313" key="4">
    <source>
        <dbReference type="EMBL" id="MBC5732019.1"/>
    </source>
</evidence>
<dbReference type="InterPro" id="IPR000979">
    <property type="entry name" value="Phosphodiesterase_MJ0936/Vps29"/>
</dbReference>
<evidence type="ECO:0000259" key="3">
    <source>
        <dbReference type="Pfam" id="PF12850"/>
    </source>
</evidence>
<sequence length="162" mass="17894">MKILVFSDSHGNVPNMEQAVRSDRPDYILHLGDVNSDARALGKLFPSIPMECVCGNCDGRRPDLDEEKVLELEGRRILMMHGHTRGVKVGMSRAVWAAREAQAHILLFGHTHEAFCEYQHGLWILNPGTIRGGWGGATYGVISLEGTNTVCYLLKADPVPGR</sequence>
<evidence type="ECO:0000256" key="1">
    <source>
        <dbReference type="ARBA" id="ARBA00008950"/>
    </source>
</evidence>
<evidence type="ECO:0000256" key="2">
    <source>
        <dbReference type="RuleBase" id="RU362039"/>
    </source>
</evidence>
<proteinExistence type="inferred from homology"/>
<reference evidence="4 5" key="1">
    <citation type="submission" date="2020-08" db="EMBL/GenBank/DDBJ databases">
        <title>Genome public.</title>
        <authorList>
            <person name="Liu C."/>
            <person name="Sun Q."/>
        </authorList>
    </citation>
    <scope>NUCLEOTIDE SEQUENCE [LARGE SCALE GENOMIC DNA]</scope>
    <source>
        <strain evidence="4 5">New-38</strain>
    </source>
</reference>
<protein>
    <recommendedName>
        <fullName evidence="2">Phosphoesterase</fullName>
        <ecNumber evidence="2">3.1.4.-</ecNumber>
    </recommendedName>
</protein>
<dbReference type="InterPro" id="IPR029052">
    <property type="entry name" value="Metallo-depent_PP-like"/>
</dbReference>
<dbReference type="CDD" id="cd00841">
    <property type="entry name" value="MPP_YfcE"/>
    <property type="match status" value="1"/>
</dbReference>
<dbReference type="InterPro" id="IPR041802">
    <property type="entry name" value="MPP_YfcE"/>
</dbReference>
<keyword evidence="2" id="KW-0479">Metal-binding</keyword>
<organism evidence="4 5">
    <name type="scientific">Pseudoflavonifractor hominis</name>
    <dbReference type="NCBI Taxonomy" id="2763059"/>
    <lineage>
        <taxon>Bacteria</taxon>
        <taxon>Bacillati</taxon>
        <taxon>Bacillota</taxon>
        <taxon>Clostridia</taxon>
        <taxon>Eubacteriales</taxon>
        <taxon>Oscillospiraceae</taxon>
        <taxon>Pseudoflavonifractor</taxon>
    </lineage>
</organism>
<dbReference type="PANTHER" id="PTHR11124">
    <property type="entry name" value="VACUOLAR SORTING PROTEIN VPS29"/>
    <property type="match status" value="1"/>
</dbReference>
<dbReference type="Proteomes" id="UP000660021">
    <property type="component" value="Unassembled WGS sequence"/>
</dbReference>
<dbReference type="EMBL" id="JACOPR010000015">
    <property type="protein sequence ID" value="MBC5732019.1"/>
    <property type="molecule type" value="Genomic_DNA"/>
</dbReference>
<dbReference type="NCBIfam" id="TIGR00040">
    <property type="entry name" value="yfcE"/>
    <property type="match status" value="1"/>
</dbReference>